<organism evidence="11 12">
    <name type="scientific">Salinactinospora qingdaonensis</name>
    <dbReference type="NCBI Taxonomy" id="702744"/>
    <lineage>
        <taxon>Bacteria</taxon>
        <taxon>Bacillati</taxon>
        <taxon>Actinomycetota</taxon>
        <taxon>Actinomycetes</taxon>
        <taxon>Streptosporangiales</taxon>
        <taxon>Nocardiopsidaceae</taxon>
        <taxon>Salinactinospora</taxon>
    </lineage>
</organism>
<evidence type="ECO:0000256" key="6">
    <source>
        <dbReference type="ARBA" id="ARBA00022900"/>
    </source>
</evidence>
<evidence type="ECO:0000256" key="2">
    <source>
        <dbReference type="ARBA" id="ARBA00010472"/>
    </source>
</evidence>
<accession>A0ABP7F900</accession>
<comment type="similarity">
    <text evidence="2 8">Belongs to the protease inhibitor I16 (SSI) family.</text>
</comment>
<dbReference type="InterPro" id="IPR000691">
    <property type="entry name" value="Prot_inh_I16_SSI"/>
</dbReference>
<evidence type="ECO:0000256" key="9">
    <source>
        <dbReference type="SAM" id="SignalP"/>
    </source>
</evidence>
<dbReference type="RefSeq" id="WP_344968316.1">
    <property type="nucleotide sequence ID" value="NZ_BAABDD010000004.1"/>
</dbReference>
<proteinExistence type="inferred from homology"/>
<protein>
    <submittedName>
        <fullName evidence="11">Protease inhibitor</fullName>
    </submittedName>
</protein>
<reference evidence="12" key="1">
    <citation type="journal article" date="2019" name="Int. J. Syst. Evol. Microbiol.">
        <title>The Global Catalogue of Microorganisms (GCM) 10K type strain sequencing project: providing services to taxonomists for standard genome sequencing and annotation.</title>
        <authorList>
            <consortium name="The Broad Institute Genomics Platform"/>
            <consortium name="The Broad Institute Genome Sequencing Center for Infectious Disease"/>
            <person name="Wu L."/>
            <person name="Ma J."/>
        </authorList>
    </citation>
    <scope>NUCLEOTIDE SEQUENCE [LARGE SCALE GENOMIC DNA]</scope>
    <source>
        <strain evidence="12">JCM 17137</strain>
    </source>
</reference>
<keyword evidence="9" id="KW-0732">Signal</keyword>
<dbReference type="GO" id="GO:0030414">
    <property type="term" value="F:peptidase inhibitor activity"/>
    <property type="evidence" value="ECO:0007669"/>
    <property type="project" value="UniProtKB-KW"/>
</dbReference>
<comment type="caution">
    <text evidence="11">The sequence shown here is derived from an EMBL/GenBank/DDBJ whole genome shotgun (WGS) entry which is preliminary data.</text>
</comment>
<dbReference type="EMBL" id="BAABDD010000004">
    <property type="protein sequence ID" value="GAA3733889.1"/>
    <property type="molecule type" value="Genomic_DNA"/>
</dbReference>
<evidence type="ECO:0000259" key="10">
    <source>
        <dbReference type="Pfam" id="PF00720"/>
    </source>
</evidence>
<comment type="subcellular location">
    <subcellularLocation>
        <location evidence="1">Secreted</location>
    </subcellularLocation>
</comment>
<keyword evidence="4" id="KW-0964">Secreted</keyword>
<evidence type="ECO:0000256" key="4">
    <source>
        <dbReference type="ARBA" id="ARBA00022525"/>
    </source>
</evidence>
<dbReference type="InterPro" id="IPR036819">
    <property type="entry name" value="Subtilisin_inhibitor-like_sf"/>
</dbReference>
<dbReference type="SUPFAM" id="SSF55399">
    <property type="entry name" value="Subtilisin inhibitor"/>
    <property type="match status" value="1"/>
</dbReference>
<evidence type="ECO:0000256" key="3">
    <source>
        <dbReference type="ARBA" id="ARBA00011738"/>
    </source>
</evidence>
<dbReference type="Gene3D" id="3.30.350.10">
    <property type="entry name" value="Subtilisin inhibitor-like"/>
    <property type="match status" value="1"/>
</dbReference>
<feature type="domain" description="Subtilisin inhibitor" evidence="10">
    <location>
        <begin position="39"/>
        <end position="122"/>
    </location>
</feature>
<keyword evidence="7" id="KW-1015">Disulfide bond</keyword>
<comment type="subunit">
    <text evidence="3">Homodimer.</text>
</comment>
<dbReference type="Proteomes" id="UP001500908">
    <property type="component" value="Unassembled WGS sequence"/>
</dbReference>
<evidence type="ECO:0000256" key="7">
    <source>
        <dbReference type="ARBA" id="ARBA00023157"/>
    </source>
</evidence>
<evidence type="ECO:0000256" key="8">
    <source>
        <dbReference type="RuleBase" id="RU003471"/>
    </source>
</evidence>
<dbReference type="PRINTS" id="PR00294">
    <property type="entry name" value="SSBTLNINHBTR"/>
</dbReference>
<keyword evidence="6 8" id="KW-0722">Serine protease inhibitor</keyword>
<dbReference type="Pfam" id="PF00720">
    <property type="entry name" value="SSI"/>
    <property type="match status" value="1"/>
</dbReference>
<gene>
    <name evidence="11" type="ORF">GCM10022402_12820</name>
</gene>
<name>A0ABP7F900_9ACTN</name>
<keyword evidence="5 8" id="KW-0646">Protease inhibitor</keyword>
<sequence length="136" mass="14517">MRTTTTMATLGALTLTAVVGAAAPAAAEPAWGPFAVHTFTMYEGEGTSGPVLSQVTLECYPTDGTHPSADEACSTLTNVWGDFENLPQQQGVPCYDVWAPVTVTAQGHWFNQSTDFERTYSNDCDAAVISGRVFDF</sequence>
<evidence type="ECO:0000313" key="12">
    <source>
        <dbReference type="Proteomes" id="UP001500908"/>
    </source>
</evidence>
<evidence type="ECO:0000313" key="11">
    <source>
        <dbReference type="EMBL" id="GAA3733889.1"/>
    </source>
</evidence>
<evidence type="ECO:0000256" key="5">
    <source>
        <dbReference type="ARBA" id="ARBA00022690"/>
    </source>
</evidence>
<feature type="chain" id="PRO_5047163045" evidence="9">
    <location>
        <begin position="28"/>
        <end position="136"/>
    </location>
</feature>
<evidence type="ECO:0000256" key="1">
    <source>
        <dbReference type="ARBA" id="ARBA00004613"/>
    </source>
</evidence>
<keyword evidence="12" id="KW-1185">Reference proteome</keyword>
<feature type="signal peptide" evidence="9">
    <location>
        <begin position="1"/>
        <end position="27"/>
    </location>
</feature>
<dbReference type="InterPro" id="IPR023549">
    <property type="entry name" value="Subtilisin_inhibitor"/>
</dbReference>